<dbReference type="PANTHER" id="PTHR46572">
    <property type="entry name" value="RHO1 GDP-GTP EXCHANGE PROTEIN 1-RELATED"/>
    <property type="match status" value="1"/>
</dbReference>
<sequence length="1321" mass="149786">MSNYPPQKYGYYESGNVNDEMDEMLNSLVGSNSHTMPPSHHGSSHYGPEYSNHNNNYYNDNRYYMENSSNTNYPPPPVPPRYDGYQTAEPTGSNKYYYPSENNGVYPPRNDYAGYYPPSQTGTGNRPLPAAPVPQRVSSMANSGSYSSYIDSPTPPVFPTPQQQVPISMPVAPERYPQVDKNIYPPPEYHQQPFNHQRTPSQDNRTASPPIAGSPSSTHMQLPATSYPPVGYPDRSQEYINNSYRPTFSQHTSDSSTMLSTPSSYDTASSQKQHRRTHSSLRTNMIMTIERPRFDYLSETDMQNGDEMPFIPVSPDSSSDEEQEYFSKPVSHEPPHSHVPVPPPHAEPTITAQEPIEIAPEPTPADEPKQETAPPVVEQEEVIEPNYALFSVLSDAFIRHVKGLEHVRELWCAGEYNESFTGSEAVAIIRGLLKEQVPDEYCVKIASALMVSQPPLFSPTQYSQKSLITRMMYNSEDTYFIEENAMDGEIPTGVFTALTPCYSYSCRPETGGCYSPRCPNNKSDQDLIAEYKDEVSVSRTASTKSTATPEGGWLVSHDAWASRVDKELLMSLDKKEIGRQEVLNEIIYSEEKFLADLTILHEVIVKGLEQSGAVEPSRLKDFIQIVFNNYEELLEISTAMFKDFLALARQYEGKCVPMIGDIMVQHMAFFEKPFVTYSPHAGLAKYIAETEMKNNPEFEKFVKDIAKHERTNRLPIWHYLLSPVTRMQRYPLLIEALLKKTPEDHPDHAYLTRCLDMIRSIAAKADNNAVHTRRQLAILHIRDAITFRQGELYDLQLSDPNRRLYHQGVLKRRSGAMDVADKTDIYVFVFDHMVLLTKQRKTSAGDEYHVWRKPIPLHMLVVQNNANYKSPSKTSSAFQSFDGSTGTRYSSNGTSSAAGAGIMLVLHHLGSRGGSVYPFYCSSTEEKQVWVKAIEDAKMSLKKRHGDMDVFELRPLDDTNFRHATAGPPTGTTTRINCSVPFVTANDERKIAIGTDNGVFFKTEGQDNSVRRIIQCESVIQLGIMEKHHILIVLTEKALRAYPVDALDSKNNTKAIDRIEMEIGQHVNFFQLGYCNGRDMLVYKKKKKTSSVFTALEPFCDLRDPRNEKLLTPRTSLFSNKPEYLRWFKKYKDFYIGAEASNIHFLKAKLNIVCERGFEIIDPENLTVGRDIPDSEDPQFNFVTRHPEPLKPLAMYRINDKFLLCYDKFAFYVNNRNGSLVQRGPGKPPVLCEWEGTPTHIVYEHPYILAIDPCFIEVRHVETGELVQIISGENIRLAYYNGGGDKPVIHVCMTHSQKPDTQALFHLSLNSNHRNSLPRRA</sequence>
<evidence type="ECO:0000259" key="6">
    <source>
        <dbReference type="PROSITE" id="PS50219"/>
    </source>
</evidence>
<dbReference type="PROSITE" id="PS50003">
    <property type="entry name" value="PH_DOMAIN"/>
    <property type="match status" value="1"/>
</dbReference>
<evidence type="ECO:0000256" key="1">
    <source>
        <dbReference type="ARBA" id="ARBA00022553"/>
    </source>
</evidence>
<feature type="compositionally biased region" description="Polar residues" evidence="3">
    <location>
        <begin position="214"/>
        <end position="224"/>
    </location>
</feature>
<accession>A0A367JTH9</accession>
<feature type="compositionally biased region" description="Low complexity" evidence="3">
    <location>
        <begin position="252"/>
        <end position="264"/>
    </location>
</feature>
<reference evidence="7 8" key="1">
    <citation type="journal article" date="2018" name="G3 (Bethesda)">
        <title>Phylogenetic and Phylogenomic Definition of Rhizopus Species.</title>
        <authorList>
            <person name="Gryganskyi A.P."/>
            <person name="Golan J."/>
            <person name="Dolatabadi S."/>
            <person name="Mondo S."/>
            <person name="Robb S."/>
            <person name="Idnurm A."/>
            <person name="Muszewska A."/>
            <person name="Steczkiewicz K."/>
            <person name="Masonjones S."/>
            <person name="Liao H.L."/>
            <person name="Gajdeczka M.T."/>
            <person name="Anike F."/>
            <person name="Vuek A."/>
            <person name="Anishchenko I.M."/>
            <person name="Voigt K."/>
            <person name="de Hoog G.S."/>
            <person name="Smith M.E."/>
            <person name="Heitman J."/>
            <person name="Vilgalys R."/>
            <person name="Stajich J.E."/>
        </authorList>
    </citation>
    <scope>NUCLEOTIDE SEQUENCE [LARGE SCALE GENOMIC DNA]</scope>
    <source>
        <strain evidence="7 8">CBS 357.93</strain>
    </source>
</reference>
<dbReference type="Pfam" id="PF00621">
    <property type="entry name" value="RhoGEF"/>
    <property type="match status" value="1"/>
</dbReference>
<dbReference type="SUPFAM" id="SSF50729">
    <property type="entry name" value="PH domain-like"/>
    <property type="match status" value="1"/>
</dbReference>
<protein>
    <submittedName>
        <fullName evidence="7">RHO1 GDP-GTP exchange protein 2</fullName>
    </submittedName>
</protein>
<dbReference type="OrthoDB" id="2272012at2759"/>
<dbReference type="PANTHER" id="PTHR46572:SF1">
    <property type="entry name" value="RHO1 GUANINE NUCLEOTIDE EXCHANGE FACTOR TUS1"/>
    <property type="match status" value="1"/>
</dbReference>
<name>A0A367JTH9_RHIAZ</name>
<feature type="domain" description="PH" evidence="4">
    <location>
        <begin position="803"/>
        <end position="939"/>
    </location>
</feature>
<feature type="compositionally biased region" description="Low complexity" evidence="3">
    <location>
        <begin position="138"/>
        <end position="148"/>
    </location>
</feature>
<dbReference type="InterPro" id="IPR041675">
    <property type="entry name" value="PH_5"/>
</dbReference>
<evidence type="ECO:0000259" key="4">
    <source>
        <dbReference type="PROSITE" id="PS50003"/>
    </source>
</evidence>
<evidence type="ECO:0000256" key="2">
    <source>
        <dbReference type="ARBA" id="ARBA00022658"/>
    </source>
</evidence>
<evidence type="ECO:0000256" key="3">
    <source>
        <dbReference type="SAM" id="MobiDB-lite"/>
    </source>
</evidence>
<keyword evidence="1" id="KW-0597">Phosphoprotein</keyword>
<feature type="region of interest" description="Disordered" evidence="3">
    <location>
        <begin position="28"/>
        <end position="55"/>
    </location>
</feature>
<dbReference type="CDD" id="cd00160">
    <property type="entry name" value="RhoGEF"/>
    <property type="match status" value="1"/>
</dbReference>
<dbReference type="InterPro" id="IPR000219">
    <property type="entry name" value="DH_dom"/>
</dbReference>
<dbReference type="GO" id="GO:0005085">
    <property type="term" value="F:guanyl-nucleotide exchange factor activity"/>
    <property type="evidence" value="ECO:0007669"/>
    <property type="project" value="UniProtKB-KW"/>
</dbReference>
<dbReference type="EMBL" id="PJQL01000755">
    <property type="protein sequence ID" value="RCH92991.1"/>
    <property type="molecule type" value="Genomic_DNA"/>
</dbReference>
<dbReference type="SMART" id="SM00325">
    <property type="entry name" value="RhoGEF"/>
    <property type="match status" value="1"/>
</dbReference>
<keyword evidence="2" id="KW-0344">Guanine-nucleotide releasing factor</keyword>
<dbReference type="InterPro" id="IPR011993">
    <property type="entry name" value="PH-like_dom_sf"/>
</dbReference>
<feature type="region of interest" description="Disordered" evidence="3">
    <location>
        <begin position="245"/>
        <end position="280"/>
    </location>
</feature>
<feature type="domain" description="DH" evidence="5">
    <location>
        <begin position="578"/>
        <end position="768"/>
    </location>
</feature>
<dbReference type="Pfam" id="PF00780">
    <property type="entry name" value="CNH"/>
    <property type="match status" value="1"/>
</dbReference>
<dbReference type="Gene3D" id="1.20.900.10">
    <property type="entry name" value="Dbl homology (DH) domain"/>
    <property type="match status" value="1"/>
</dbReference>
<feature type="region of interest" description="Disordered" evidence="3">
    <location>
        <begin position="177"/>
        <end position="230"/>
    </location>
</feature>
<dbReference type="Gene3D" id="2.30.29.30">
    <property type="entry name" value="Pleckstrin-homology domain (PH domain)/Phosphotyrosine-binding domain (PTB)"/>
    <property type="match status" value="1"/>
</dbReference>
<dbReference type="Proteomes" id="UP000252139">
    <property type="component" value="Unassembled WGS sequence"/>
</dbReference>
<keyword evidence="8" id="KW-1185">Reference proteome</keyword>
<evidence type="ECO:0000259" key="5">
    <source>
        <dbReference type="PROSITE" id="PS50010"/>
    </source>
</evidence>
<evidence type="ECO:0000313" key="7">
    <source>
        <dbReference type="EMBL" id="RCH92991.1"/>
    </source>
</evidence>
<feature type="region of interest" description="Disordered" evidence="3">
    <location>
        <begin position="314"/>
        <end position="342"/>
    </location>
</feature>
<dbReference type="InterPro" id="IPR052233">
    <property type="entry name" value="Rho-type_GEFs"/>
</dbReference>
<organism evidence="7 8">
    <name type="scientific">Rhizopus azygosporus</name>
    <name type="common">Rhizopus microsporus var. azygosporus</name>
    <dbReference type="NCBI Taxonomy" id="86630"/>
    <lineage>
        <taxon>Eukaryota</taxon>
        <taxon>Fungi</taxon>
        <taxon>Fungi incertae sedis</taxon>
        <taxon>Mucoromycota</taxon>
        <taxon>Mucoromycotina</taxon>
        <taxon>Mucoromycetes</taxon>
        <taxon>Mucorales</taxon>
        <taxon>Mucorineae</taxon>
        <taxon>Rhizopodaceae</taxon>
        <taxon>Rhizopus</taxon>
    </lineage>
</organism>
<dbReference type="Pfam" id="PF15405">
    <property type="entry name" value="PH_5"/>
    <property type="match status" value="1"/>
</dbReference>
<dbReference type="SUPFAM" id="SSF48065">
    <property type="entry name" value="DBL homology domain (DH-domain)"/>
    <property type="match status" value="1"/>
</dbReference>
<evidence type="ECO:0000313" key="8">
    <source>
        <dbReference type="Proteomes" id="UP000252139"/>
    </source>
</evidence>
<dbReference type="PROSITE" id="PS50219">
    <property type="entry name" value="CNH"/>
    <property type="match status" value="1"/>
</dbReference>
<dbReference type="SMART" id="SM00036">
    <property type="entry name" value="CNH"/>
    <property type="match status" value="1"/>
</dbReference>
<comment type="caution">
    <text evidence="7">The sequence shown here is derived from an EMBL/GenBank/DDBJ whole genome shotgun (WGS) entry which is preliminary data.</text>
</comment>
<feature type="domain" description="CNH" evidence="6">
    <location>
        <begin position="973"/>
        <end position="1285"/>
    </location>
</feature>
<dbReference type="PROSITE" id="PS50010">
    <property type="entry name" value="DH_2"/>
    <property type="match status" value="1"/>
</dbReference>
<gene>
    <name evidence="7" type="primary">ROM2_6</name>
    <name evidence="7" type="ORF">CU097_008845</name>
</gene>
<feature type="region of interest" description="Disordered" evidence="3">
    <location>
        <begin position="138"/>
        <end position="164"/>
    </location>
</feature>
<dbReference type="InterPro" id="IPR035899">
    <property type="entry name" value="DBL_dom_sf"/>
</dbReference>
<dbReference type="InterPro" id="IPR001180">
    <property type="entry name" value="CNH_dom"/>
</dbReference>
<dbReference type="STRING" id="86630.A0A367JTH9"/>
<proteinExistence type="predicted"/>
<dbReference type="SMART" id="SM00233">
    <property type="entry name" value="PH"/>
    <property type="match status" value="1"/>
</dbReference>
<feature type="compositionally biased region" description="Polar residues" evidence="3">
    <location>
        <begin position="192"/>
        <end position="207"/>
    </location>
</feature>
<dbReference type="InterPro" id="IPR001849">
    <property type="entry name" value="PH_domain"/>
</dbReference>